<evidence type="ECO:0000313" key="3">
    <source>
        <dbReference type="EMBL" id="CAG9859845.1"/>
    </source>
</evidence>
<evidence type="ECO:0000256" key="1">
    <source>
        <dbReference type="SAM" id="MobiDB-lite"/>
    </source>
</evidence>
<protein>
    <submittedName>
        <fullName evidence="3">Uncharacterized protein</fullName>
    </submittedName>
</protein>
<feature type="region of interest" description="Disordered" evidence="1">
    <location>
        <begin position="385"/>
        <end position="413"/>
    </location>
</feature>
<dbReference type="Proteomes" id="UP001153712">
    <property type="component" value="Chromosome 3"/>
</dbReference>
<name>A0A9N9XS44_PHYSR</name>
<feature type="signal peptide" evidence="2">
    <location>
        <begin position="1"/>
        <end position="24"/>
    </location>
</feature>
<evidence type="ECO:0000256" key="2">
    <source>
        <dbReference type="SAM" id="SignalP"/>
    </source>
</evidence>
<evidence type="ECO:0000313" key="4">
    <source>
        <dbReference type="Proteomes" id="UP001153712"/>
    </source>
</evidence>
<feature type="compositionally biased region" description="Polar residues" evidence="1">
    <location>
        <begin position="404"/>
        <end position="413"/>
    </location>
</feature>
<organism evidence="3 4">
    <name type="scientific">Phyllotreta striolata</name>
    <name type="common">Striped flea beetle</name>
    <name type="synonym">Crioceris striolata</name>
    <dbReference type="NCBI Taxonomy" id="444603"/>
    <lineage>
        <taxon>Eukaryota</taxon>
        <taxon>Metazoa</taxon>
        <taxon>Ecdysozoa</taxon>
        <taxon>Arthropoda</taxon>
        <taxon>Hexapoda</taxon>
        <taxon>Insecta</taxon>
        <taxon>Pterygota</taxon>
        <taxon>Neoptera</taxon>
        <taxon>Endopterygota</taxon>
        <taxon>Coleoptera</taxon>
        <taxon>Polyphaga</taxon>
        <taxon>Cucujiformia</taxon>
        <taxon>Chrysomeloidea</taxon>
        <taxon>Chrysomelidae</taxon>
        <taxon>Galerucinae</taxon>
        <taxon>Alticini</taxon>
        <taxon>Phyllotreta</taxon>
    </lineage>
</organism>
<dbReference type="OrthoDB" id="6777242at2759"/>
<proteinExistence type="predicted"/>
<dbReference type="EMBL" id="OU900096">
    <property type="protein sequence ID" value="CAG9859845.1"/>
    <property type="molecule type" value="Genomic_DNA"/>
</dbReference>
<reference evidence="3" key="1">
    <citation type="submission" date="2022-01" db="EMBL/GenBank/DDBJ databases">
        <authorList>
            <person name="King R."/>
        </authorList>
    </citation>
    <scope>NUCLEOTIDE SEQUENCE</scope>
</reference>
<keyword evidence="2" id="KW-0732">Signal</keyword>
<feature type="compositionally biased region" description="Basic and acidic residues" evidence="1">
    <location>
        <begin position="486"/>
        <end position="503"/>
    </location>
</feature>
<feature type="chain" id="PRO_5040209201" evidence="2">
    <location>
        <begin position="25"/>
        <end position="515"/>
    </location>
</feature>
<sequence length="515" mass="58048">MDFKMVPRFFYIVTLLTISEIVLANADIDQLKHSEDLDPLNDTDNADNSEKEQEKRTIFNPTLKNVAWAKHVAVNPAGAKVVLGYGPVDFKYKPVLRPIAIKHQGYHYNRPRIHFHLKRPAVHIPHIKPVIQSEWKPIVKPVAVVKPAPVPVPVHVHPGAHVDQLHLNPVPHIDHVHKEPLVHLAHSHVHHVPTTHLHPVSLPHVHAAPLVPTTQLFEVTKPDLGVLPLGAAFPTTVLKEVPPPQLVPHNPLHLHPLAVAAPGAHLHPVLPPIQPVVAPQPIAAPIHPHIHPFVPAPAVLPIQPAHVNVVPHFHSPGHVFPLGPLPVGQDPDHIHHGNHVHPVGHTDIYHGDHVDHVPQPHLYHEQSLLPNHYHLQYPQIPQHPVQEIPNAYPHHHHQSFPLDSGQNSYHPLQQEGNVQDQYPYQEENHYQDANQVSSQQFYREGQYQFGEQADHQGYVYQQPSQGRLIQPGHTDVQFPLHLPHHPAFDHDNRPEASRNDEVFRPSVQLEPPYKK</sequence>
<keyword evidence="4" id="KW-1185">Reference proteome</keyword>
<feature type="region of interest" description="Disordered" evidence="1">
    <location>
        <begin position="482"/>
        <end position="515"/>
    </location>
</feature>
<feature type="compositionally biased region" description="Acidic residues" evidence="1">
    <location>
        <begin position="37"/>
        <end position="47"/>
    </location>
</feature>
<gene>
    <name evidence="3" type="ORF">PHYEVI_LOCUS6208</name>
</gene>
<dbReference type="AlphaFoldDB" id="A0A9N9XS44"/>
<feature type="region of interest" description="Disordered" evidence="1">
    <location>
        <begin position="35"/>
        <end position="56"/>
    </location>
</feature>
<accession>A0A9N9XS44</accession>